<dbReference type="Proteomes" id="UP000193484">
    <property type="component" value="Unassembled WGS sequence"/>
</dbReference>
<comment type="caution">
    <text evidence="1">The sequence shown here is derived from an EMBL/GenBank/DDBJ whole genome shotgun (WGS) entry which is preliminary data.</text>
</comment>
<keyword evidence="2" id="KW-1185">Reference proteome</keyword>
<accession>A0A1X1RGX0</accession>
<dbReference type="OrthoDB" id="9784823at2"/>
<name>A0A1X1RGX0_MYCFA</name>
<gene>
    <name evidence="1" type="ORF">AWC04_06705</name>
</gene>
<dbReference type="RefSeq" id="WP_085094511.1">
    <property type="nucleotide sequence ID" value="NZ_AP022603.1"/>
</dbReference>
<reference evidence="1 2" key="1">
    <citation type="submission" date="2016-01" db="EMBL/GenBank/DDBJ databases">
        <title>The new phylogeny of the genus Mycobacterium.</title>
        <authorList>
            <person name="Tarcisio F."/>
            <person name="Conor M."/>
            <person name="Antonella G."/>
            <person name="Elisabetta G."/>
            <person name="Giulia F.S."/>
            <person name="Sara T."/>
            <person name="Anna F."/>
            <person name="Clotilde B."/>
            <person name="Roberto B."/>
            <person name="Veronica D.S."/>
            <person name="Fabio R."/>
            <person name="Monica P."/>
            <person name="Olivier J."/>
            <person name="Enrico T."/>
            <person name="Nicola S."/>
        </authorList>
    </citation>
    <scope>NUCLEOTIDE SEQUENCE [LARGE SCALE GENOMIC DNA]</scope>
    <source>
        <strain evidence="1 2">DSM 44179</strain>
    </source>
</reference>
<organism evidence="1 2">
    <name type="scientific">Mycolicibacterium fallax</name>
    <name type="common">Mycobacterium fallax</name>
    <dbReference type="NCBI Taxonomy" id="1793"/>
    <lineage>
        <taxon>Bacteria</taxon>
        <taxon>Bacillati</taxon>
        <taxon>Actinomycetota</taxon>
        <taxon>Actinomycetes</taxon>
        <taxon>Mycobacteriales</taxon>
        <taxon>Mycobacteriaceae</taxon>
        <taxon>Mycolicibacterium</taxon>
    </lineage>
</organism>
<proteinExistence type="predicted"/>
<sequence>MNTLTLQDVADLAGVQRPVVSMWRRRPTVRGVSMPFPEPCETAGGISMFARDEIVDWLERTGRGNNAEVVADAPALAVPEGAELEDIVTLLVWHVLTGEDLAGTSHAYRVKRGAAVDPEDAVLLHELTQLRVPDAVLDYVDALLGASFGPSDALARLERGRLTRRRGDRDLTPEAIELLAQVVGAAAVHQGPDSVTLRVQGGAAALEVASIDGVSVTTADRSLVRRALLCDIPLSDRHGTATVSFLSTIGLAPGEVLDRADDAVLELPPGHIAVVLGPAEALTDALAGPLQNRRAEVLRVRNVVAALRMPRGLWREAHRQSLALWVCLGGANEDRPWVGDLAGEPALAPGDVAADVAAALAQTEERSFRYLRRIDLSTIVAGRTVVPRGVRATTMRLLDTDTHVDHVHRATLVTSAPVPVLDVLVSAAPGHVRLVQHSLAELVDAKRLVVKRGTRINPDHHSAEGSVEVLQPGRDRLRLDPIDAERHYPRSTRTQPGDVVICERPEPWAWVDRTGGAMVASPALILRPAPAAGLGPRLLAEAINTRGRGTEWRSWTVPNVEPAEATRLEAVLEDLDHYRDELCERLEAAGELANALIDGVSAGALTLDAGDAGAATRRNPDATA</sequence>
<dbReference type="AlphaFoldDB" id="A0A1X1RGX0"/>
<dbReference type="STRING" id="1793.AWC04_06705"/>
<evidence type="ECO:0000313" key="2">
    <source>
        <dbReference type="Proteomes" id="UP000193484"/>
    </source>
</evidence>
<dbReference type="EMBL" id="LQOJ01000024">
    <property type="protein sequence ID" value="ORV05599.1"/>
    <property type="molecule type" value="Genomic_DNA"/>
</dbReference>
<protein>
    <submittedName>
        <fullName evidence="1">Uncharacterized protein</fullName>
    </submittedName>
</protein>
<evidence type="ECO:0000313" key="1">
    <source>
        <dbReference type="EMBL" id="ORV05599.1"/>
    </source>
</evidence>